<dbReference type="Pfam" id="PF16684">
    <property type="entry name" value="ResT-TelK_cat"/>
    <property type="match status" value="1"/>
</dbReference>
<evidence type="ECO:0000259" key="1">
    <source>
        <dbReference type="Pfam" id="PF16684"/>
    </source>
</evidence>
<dbReference type="Gene3D" id="1.10.443.30">
    <property type="entry name" value="Telomere resolvase"/>
    <property type="match status" value="1"/>
</dbReference>
<feature type="domain" description="Protelomerase TelK-like muzzle" evidence="2">
    <location>
        <begin position="12"/>
        <end position="129"/>
    </location>
</feature>
<dbReference type="Pfam" id="PF20849">
    <property type="entry name" value="TelK_muzzle"/>
    <property type="match status" value="1"/>
</dbReference>
<reference evidence="3" key="1">
    <citation type="journal article" date="2024" name="Can. J. Microbiol.">
        <title>Biological and genomic characteristics of three novel bacteriophages and a phage-plasmid of Klebsiella pneumoniae.</title>
        <authorList>
            <person name="Uskudar-Guclu A."/>
            <person name="Unlu S."/>
            <person name="Salih-Dogan H."/>
            <person name="Yalcin S."/>
            <person name="Basustaoglu A."/>
        </authorList>
    </citation>
    <scope>NUCLEOTIDE SEQUENCE</scope>
</reference>
<organism evidence="3">
    <name type="scientific">Klebsiella phage Kpn74</name>
    <dbReference type="NCBI Taxonomy" id="3044026"/>
    <lineage>
        <taxon>Viruses</taxon>
        <taxon>Duplodnaviria</taxon>
        <taxon>Heunggongvirae</taxon>
        <taxon>Uroviricota</taxon>
        <taxon>Caudoviricetes</taxon>
    </lineage>
</organism>
<protein>
    <submittedName>
        <fullName evidence="3">Protelomerase family protein</fullName>
    </submittedName>
</protein>
<dbReference type="InterPro" id="IPR032047">
    <property type="entry name" value="ResT/TelK_cat"/>
</dbReference>
<dbReference type="InterPro" id="IPR038280">
    <property type="entry name" value="ResT/TelK_cat_sf"/>
</dbReference>
<dbReference type="EMBL" id="OQ790078">
    <property type="protein sequence ID" value="WJE88306.1"/>
    <property type="molecule type" value="Genomic_DNA"/>
</dbReference>
<evidence type="ECO:0000313" key="3">
    <source>
        <dbReference type="EMBL" id="WJE88306.1"/>
    </source>
</evidence>
<accession>A0AAT9V5V6</accession>
<name>A0AAT9V5V6_9CAUD</name>
<dbReference type="Gene3D" id="1.20.1440.270">
    <property type="match status" value="1"/>
</dbReference>
<feature type="domain" description="Telomere resolvase ResT/TelK catalytic" evidence="1">
    <location>
        <begin position="191"/>
        <end position="234"/>
    </location>
</feature>
<proteinExistence type="predicted"/>
<dbReference type="InterPro" id="IPR049460">
    <property type="entry name" value="TelK_muzzle"/>
</dbReference>
<evidence type="ECO:0000259" key="2">
    <source>
        <dbReference type="Pfam" id="PF20849"/>
    </source>
</evidence>
<sequence length="235" mass="27236">MSRARKRFDDKLHHNFEKNVIKLSEKYPLYNEELSSWLSMPAASIRQNMSALQAKLKEIMPLAEDLSNIKIGAKNSDAKLAKLANKYPEWQFAISDLNSEDWKDKRDYLYKLFQQGSSLLEDLNNLKVNHEILYHLQLSSAERTSIQQRWANILSEKKRNVVVIDYPRYMQAIYDIINKPISSFDLTTRRGMAPLAFALAALSGRRMIEIMLQGEFSVAGKYTVTFLGKLKTLRR</sequence>